<accession>A0A1B2EWY4</accession>
<sequence>MTQRASWGMRQGDSIIQQRMCLVFLPPERIMPRNIQEGICPSGWGINSARDGSCAIRTWLIVPTRLRDHG</sequence>
<proteinExistence type="predicted"/>
<keyword evidence="1" id="KW-0614">Plasmid</keyword>
<dbReference type="KEGG" id="moc:BB934_40420"/>
<dbReference type="EMBL" id="CP016619">
    <property type="protein sequence ID" value="ANY84468.1"/>
    <property type="molecule type" value="Genomic_DNA"/>
</dbReference>
<dbReference type="AlphaFoldDB" id="A0A1B2EWY4"/>
<evidence type="ECO:0000313" key="1">
    <source>
        <dbReference type="EMBL" id="ANY84468.1"/>
    </source>
</evidence>
<gene>
    <name evidence="1" type="ORF">BB934_40420</name>
</gene>
<reference evidence="1" key="1">
    <citation type="submission" date="2016-07" db="EMBL/GenBank/DDBJ databases">
        <title>Microvirga ossetica sp. nov. a new species of rhizobia isolated from root nodules of the legume species Vicia alpestris Steven originated from North Ossetia region in the Caucasus.</title>
        <authorList>
            <person name="Safronova V.I."/>
            <person name="Kuznetsova I.G."/>
            <person name="Sazanova A.L."/>
            <person name="Belimov A."/>
            <person name="Andronov E."/>
            <person name="Osledkin Y.S."/>
            <person name="Onishchuk O.P."/>
            <person name="Kurchak O.N."/>
            <person name="Shaposhnikov A.I."/>
            <person name="Willems A."/>
            <person name="Tikhonovich I.A."/>
        </authorList>
    </citation>
    <scope>NUCLEOTIDE SEQUENCE [LARGE SCALE GENOMIC DNA]</scope>
    <source>
        <strain evidence="1">V5/3M</strain>
        <plasmid evidence="1">unnamed2</plasmid>
    </source>
</reference>
<protein>
    <submittedName>
        <fullName evidence="1">Uncharacterized protein</fullName>
    </submittedName>
</protein>
<geneLocation type="plasmid" evidence="1">
    <name>unnamed2</name>
</geneLocation>
<organism evidence="1">
    <name type="scientific">Microvirga ossetica</name>
    <dbReference type="NCBI Taxonomy" id="1882682"/>
    <lineage>
        <taxon>Bacteria</taxon>
        <taxon>Pseudomonadati</taxon>
        <taxon>Pseudomonadota</taxon>
        <taxon>Alphaproteobacteria</taxon>
        <taxon>Hyphomicrobiales</taxon>
        <taxon>Methylobacteriaceae</taxon>
        <taxon>Microvirga</taxon>
    </lineage>
</organism>
<name>A0A1B2EWY4_9HYPH</name>